<evidence type="ECO:0000313" key="3">
    <source>
        <dbReference type="Proteomes" id="UP000272015"/>
    </source>
</evidence>
<dbReference type="OrthoDB" id="9806902at2"/>
<dbReference type="InterPro" id="IPR022742">
    <property type="entry name" value="Hydrolase_4"/>
</dbReference>
<proteinExistence type="predicted"/>
<organism evidence="2 3">
    <name type="scientific">Cryobacterium melibiosiphilum</name>
    <dbReference type="NCBI Taxonomy" id="995039"/>
    <lineage>
        <taxon>Bacteria</taxon>
        <taxon>Bacillati</taxon>
        <taxon>Actinomycetota</taxon>
        <taxon>Actinomycetes</taxon>
        <taxon>Micrococcales</taxon>
        <taxon>Microbacteriaceae</taxon>
        <taxon>Cryobacterium</taxon>
    </lineage>
</organism>
<name>A0A3A5MEU7_9MICO</name>
<dbReference type="GO" id="GO:0016787">
    <property type="term" value="F:hydrolase activity"/>
    <property type="evidence" value="ECO:0007669"/>
    <property type="project" value="UniProtKB-KW"/>
</dbReference>
<sequence>MPTYTDVYGVTITYYVWPVDAPRGIVQIAHGVGEHALRYAALAEALNAAGYTVYADDHRGHGQTGLGQHGGDHTRLGRLGVGGVRAAAAGVRQLSGIIRRAEPGLPLILLGHSWGSFLAQMIINEHAGEYDAVVLSGTAYRWPGYMDAGDLNRRHKKLGTTGMEWLSRDPAIAAAFVSDPLTTATPLAKLFGLREAARLFGRPARGLPTALPLLMLVGGDDTVGGERSAARLAEAYVARSGLRDVRLVVYPGARHEVFNETNRSEVIADLLHWLDEHLPVVPAAARDEKRTD</sequence>
<dbReference type="EMBL" id="QZVS01000086">
    <property type="protein sequence ID" value="RJT87962.1"/>
    <property type="molecule type" value="Genomic_DNA"/>
</dbReference>
<dbReference type="Proteomes" id="UP000272015">
    <property type="component" value="Unassembled WGS sequence"/>
</dbReference>
<reference evidence="2 3" key="1">
    <citation type="submission" date="2018-09" db="EMBL/GenBank/DDBJ databases">
        <title>Novel species of Cryobacterium.</title>
        <authorList>
            <person name="Liu Q."/>
            <person name="Xin Y.-H."/>
        </authorList>
    </citation>
    <scope>NUCLEOTIDE SEQUENCE [LARGE SCALE GENOMIC DNA]</scope>
    <source>
        <strain evidence="2 3">Hh39</strain>
    </source>
</reference>
<dbReference type="AlphaFoldDB" id="A0A3A5MEU7"/>
<comment type="caution">
    <text evidence="2">The sequence shown here is derived from an EMBL/GenBank/DDBJ whole genome shotgun (WGS) entry which is preliminary data.</text>
</comment>
<keyword evidence="3" id="KW-1185">Reference proteome</keyword>
<dbReference type="Pfam" id="PF12146">
    <property type="entry name" value="Hydrolase_4"/>
    <property type="match status" value="1"/>
</dbReference>
<dbReference type="PANTHER" id="PTHR11614">
    <property type="entry name" value="PHOSPHOLIPASE-RELATED"/>
    <property type="match status" value="1"/>
</dbReference>
<protein>
    <submittedName>
        <fullName evidence="2">Alpha/beta fold hydrolase</fullName>
    </submittedName>
</protein>
<dbReference type="RefSeq" id="WP_119975056.1">
    <property type="nucleotide sequence ID" value="NZ_JBHSQA010000006.1"/>
</dbReference>
<keyword evidence="2" id="KW-0378">Hydrolase</keyword>
<dbReference type="Gene3D" id="3.40.50.1820">
    <property type="entry name" value="alpha/beta hydrolase"/>
    <property type="match status" value="1"/>
</dbReference>
<dbReference type="InterPro" id="IPR051044">
    <property type="entry name" value="MAG_DAG_Lipase"/>
</dbReference>
<feature type="domain" description="Serine aminopeptidase S33" evidence="1">
    <location>
        <begin position="21"/>
        <end position="262"/>
    </location>
</feature>
<evidence type="ECO:0000259" key="1">
    <source>
        <dbReference type="Pfam" id="PF12146"/>
    </source>
</evidence>
<dbReference type="InterPro" id="IPR029058">
    <property type="entry name" value="AB_hydrolase_fold"/>
</dbReference>
<dbReference type="SUPFAM" id="SSF53474">
    <property type="entry name" value="alpha/beta-Hydrolases"/>
    <property type="match status" value="1"/>
</dbReference>
<accession>A0A3A5MEU7</accession>
<evidence type="ECO:0000313" key="2">
    <source>
        <dbReference type="EMBL" id="RJT87962.1"/>
    </source>
</evidence>
<gene>
    <name evidence="2" type="ORF">D6T64_12785</name>
</gene>